<dbReference type="SUPFAM" id="SSF46458">
    <property type="entry name" value="Globin-like"/>
    <property type="match status" value="1"/>
</dbReference>
<keyword evidence="1" id="KW-0408">Iron</keyword>
<dbReference type="Proteomes" id="UP000267096">
    <property type="component" value="Unassembled WGS sequence"/>
</dbReference>
<gene>
    <name evidence="3" type="ORF">ASIM_LOCUS16145</name>
</gene>
<evidence type="ECO:0000313" key="3">
    <source>
        <dbReference type="EMBL" id="VDK56971.1"/>
    </source>
</evidence>
<keyword evidence="1" id="KW-0561">Oxygen transport</keyword>
<reference evidence="3 4" key="2">
    <citation type="submission" date="2018-11" db="EMBL/GenBank/DDBJ databases">
        <authorList>
            <consortium name="Pathogen Informatics"/>
        </authorList>
    </citation>
    <scope>NUCLEOTIDE SEQUENCE [LARGE SCALE GENOMIC DNA]</scope>
</reference>
<feature type="domain" description="Globin" evidence="2">
    <location>
        <begin position="40"/>
        <end position="183"/>
    </location>
</feature>
<protein>
    <submittedName>
        <fullName evidence="5">GLOBIN domain-containing protein</fullName>
    </submittedName>
</protein>
<accession>A0A0M3K6Z7</accession>
<reference evidence="5" key="1">
    <citation type="submission" date="2017-02" db="UniProtKB">
        <authorList>
            <consortium name="WormBaseParasite"/>
        </authorList>
    </citation>
    <scope>IDENTIFICATION</scope>
</reference>
<dbReference type="WBParaSite" id="ASIM_0001673801-mRNA-1">
    <property type="protein sequence ID" value="ASIM_0001673801-mRNA-1"/>
    <property type="gene ID" value="ASIM_0001673801"/>
</dbReference>
<dbReference type="GO" id="GO:0019825">
    <property type="term" value="F:oxygen binding"/>
    <property type="evidence" value="ECO:0007669"/>
    <property type="project" value="InterPro"/>
</dbReference>
<dbReference type="PROSITE" id="PS01033">
    <property type="entry name" value="GLOBIN"/>
    <property type="match status" value="1"/>
</dbReference>
<proteinExistence type="inferred from homology"/>
<evidence type="ECO:0000313" key="5">
    <source>
        <dbReference type="WBParaSite" id="ASIM_0001673801-mRNA-1"/>
    </source>
</evidence>
<comment type="similarity">
    <text evidence="1">Belongs to the globin family.</text>
</comment>
<dbReference type="InterPro" id="IPR000971">
    <property type="entry name" value="Globin"/>
</dbReference>
<dbReference type="PANTHER" id="PTHR47768">
    <property type="entry name" value="GLOBIN RELATED-RELATED"/>
    <property type="match status" value="1"/>
</dbReference>
<evidence type="ECO:0000313" key="4">
    <source>
        <dbReference type="Proteomes" id="UP000267096"/>
    </source>
</evidence>
<keyword evidence="1" id="KW-0479">Metal-binding</keyword>
<keyword evidence="1" id="KW-0349">Heme</keyword>
<dbReference type="GO" id="GO:0020037">
    <property type="term" value="F:heme binding"/>
    <property type="evidence" value="ECO:0007669"/>
    <property type="project" value="InterPro"/>
</dbReference>
<evidence type="ECO:0000256" key="1">
    <source>
        <dbReference type="RuleBase" id="RU000356"/>
    </source>
</evidence>
<dbReference type="Gene3D" id="1.10.490.10">
    <property type="entry name" value="Globins"/>
    <property type="match status" value="1"/>
</dbReference>
<dbReference type="InterPro" id="IPR009050">
    <property type="entry name" value="Globin-like_sf"/>
</dbReference>
<keyword evidence="4" id="KW-1185">Reference proteome</keyword>
<organism evidence="5">
    <name type="scientific">Anisakis simplex</name>
    <name type="common">Herring worm</name>
    <dbReference type="NCBI Taxonomy" id="6269"/>
    <lineage>
        <taxon>Eukaryota</taxon>
        <taxon>Metazoa</taxon>
        <taxon>Ecdysozoa</taxon>
        <taxon>Nematoda</taxon>
        <taxon>Chromadorea</taxon>
        <taxon>Rhabditida</taxon>
        <taxon>Spirurina</taxon>
        <taxon>Ascaridomorpha</taxon>
        <taxon>Ascaridoidea</taxon>
        <taxon>Anisakidae</taxon>
        <taxon>Anisakis</taxon>
        <taxon>Anisakis simplex complex</taxon>
    </lineage>
</organism>
<evidence type="ECO:0000259" key="2">
    <source>
        <dbReference type="PROSITE" id="PS01033"/>
    </source>
</evidence>
<dbReference type="InterPro" id="IPR012292">
    <property type="entry name" value="Globin/Proto"/>
</dbReference>
<dbReference type="InterPro" id="IPR044399">
    <property type="entry name" value="Mb-like_M"/>
</dbReference>
<dbReference type="OrthoDB" id="5825062at2759"/>
<keyword evidence="1" id="KW-0813">Transport</keyword>
<dbReference type="Pfam" id="PF00042">
    <property type="entry name" value="Globin"/>
    <property type="match status" value="1"/>
</dbReference>
<dbReference type="GO" id="GO:0005344">
    <property type="term" value="F:oxygen carrier activity"/>
    <property type="evidence" value="ECO:0007669"/>
    <property type="project" value="UniProtKB-KW"/>
</dbReference>
<sequence>MGQRASTSDADKTNGCVSAKKVFRSNGLNSSLSWKDTNELLSVRQRTLLHKSWMKSQRTGLENIGAQVYLRIALHEPSIMKLFGIHDVKISELKYNKAFQQQSMTMTRSLDFIVKNLDNLHTVKEYCRELGYRHVKYASRGFKPEYWDIFAESLTECAIEWEALIGWRMLVRFLIEHMKDGFKMGEREQSQQHQQQQQSRQQAFVPHFKSEMSLPIQSDSRPSILISHSDTQTFSQITPPSTLATATSREGCVGARTRYISCCSYDRPLIERDAFSEGSRTRRARSTNDYYDLLLSTSHLPRNYSDLYQY</sequence>
<dbReference type="PANTHER" id="PTHR47768:SF2">
    <property type="entry name" value="GLOBIN-RELATED"/>
    <property type="match status" value="1"/>
</dbReference>
<dbReference type="AlphaFoldDB" id="A0A0M3K6Z7"/>
<dbReference type="EMBL" id="UYRR01032847">
    <property type="protein sequence ID" value="VDK56971.1"/>
    <property type="molecule type" value="Genomic_DNA"/>
</dbReference>
<dbReference type="CDD" id="cd01040">
    <property type="entry name" value="Mb-like"/>
    <property type="match status" value="1"/>
</dbReference>
<dbReference type="InterPro" id="IPR053341">
    <property type="entry name" value="Oxidative_stress_globin-like"/>
</dbReference>
<name>A0A0M3K6Z7_ANISI</name>